<dbReference type="EMBL" id="JAUJLE010000222">
    <property type="protein sequence ID" value="KAK0967079.1"/>
    <property type="molecule type" value="Genomic_DNA"/>
</dbReference>
<dbReference type="Pfam" id="PF00172">
    <property type="entry name" value="Zn_clus"/>
    <property type="match status" value="1"/>
</dbReference>
<dbReference type="AlphaFoldDB" id="A0AAN6K6A2"/>
<dbReference type="PANTHER" id="PTHR46910">
    <property type="entry name" value="TRANSCRIPTION FACTOR PDR1"/>
    <property type="match status" value="1"/>
</dbReference>
<accession>A0AAN6K6A2</accession>
<dbReference type="SUPFAM" id="SSF57701">
    <property type="entry name" value="Zn2/Cys6 DNA-binding domain"/>
    <property type="match status" value="1"/>
</dbReference>
<dbReference type="SMART" id="SM00906">
    <property type="entry name" value="Fungal_trans"/>
    <property type="match status" value="1"/>
</dbReference>
<reference evidence="6" key="1">
    <citation type="submission" date="2023-06" db="EMBL/GenBank/DDBJ databases">
        <title>Black Yeasts Isolated from many extreme environments.</title>
        <authorList>
            <person name="Coleine C."/>
            <person name="Stajich J.E."/>
            <person name="Selbmann L."/>
        </authorList>
    </citation>
    <scope>NUCLEOTIDE SEQUENCE</scope>
    <source>
        <strain evidence="6">CCFEE 5200</strain>
    </source>
</reference>
<feature type="compositionally biased region" description="Pro residues" evidence="4">
    <location>
        <begin position="830"/>
        <end position="841"/>
    </location>
</feature>
<dbReference type="PROSITE" id="PS50048">
    <property type="entry name" value="ZN2_CY6_FUNGAL_2"/>
    <property type="match status" value="1"/>
</dbReference>
<comment type="caution">
    <text evidence="6">The sequence shown here is derived from an EMBL/GenBank/DDBJ whole genome shotgun (WGS) entry which is preliminary data.</text>
</comment>
<evidence type="ECO:0000256" key="3">
    <source>
        <dbReference type="SAM" id="Coils"/>
    </source>
</evidence>
<dbReference type="GO" id="GO:0006351">
    <property type="term" value="P:DNA-templated transcription"/>
    <property type="evidence" value="ECO:0007669"/>
    <property type="project" value="InterPro"/>
</dbReference>
<keyword evidence="3" id="KW-0175">Coiled coil</keyword>
<dbReference type="GO" id="GO:0000981">
    <property type="term" value="F:DNA-binding transcription factor activity, RNA polymerase II-specific"/>
    <property type="evidence" value="ECO:0007669"/>
    <property type="project" value="InterPro"/>
</dbReference>
<feature type="domain" description="Zn(2)-C6 fungal-type" evidence="5">
    <location>
        <begin position="132"/>
        <end position="163"/>
    </location>
</feature>
<keyword evidence="7" id="KW-1185">Reference proteome</keyword>
<proteinExistence type="predicted"/>
<feature type="compositionally biased region" description="Low complexity" evidence="4">
    <location>
        <begin position="801"/>
        <end position="829"/>
    </location>
</feature>
<dbReference type="GO" id="GO:0003677">
    <property type="term" value="F:DNA binding"/>
    <property type="evidence" value="ECO:0007669"/>
    <property type="project" value="InterPro"/>
</dbReference>
<evidence type="ECO:0000256" key="2">
    <source>
        <dbReference type="ARBA" id="ARBA00023242"/>
    </source>
</evidence>
<dbReference type="InterPro" id="IPR050987">
    <property type="entry name" value="AtrR-like"/>
</dbReference>
<dbReference type="Proteomes" id="UP001175353">
    <property type="component" value="Unassembled WGS sequence"/>
</dbReference>
<dbReference type="InterPro" id="IPR001138">
    <property type="entry name" value="Zn2Cys6_DnaBD"/>
</dbReference>
<dbReference type="InterPro" id="IPR007219">
    <property type="entry name" value="XnlR_reg_dom"/>
</dbReference>
<feature type="compositionally biased region" description="Low complexity" evidence="4">
    <location>
        <begin position="745"/>
        <end position="759"/>
    </location>
</feature>
<feature type="region of interest" description="Disordered" evidence="4">
    <location>
        <begin position="1"/>
        <end position="76"/>
    </location>
</feature>
<keyword evidence="1" id="KW-0479">Metal-binding</keyword>
<feature type="compositionally biased region" description="Polar residues" evidence="4">
    <location>
        <begin position="59"/>
        <end position="69"/>
    </location>
</feature>
<organism evidence="6 7">
    <name type="scientific">Friedmanniomyces endolithicus</name>
    <dbReference type="NCBI Taxonomy" id="329885"/>
    <lineage>
        <taxon>Eukaryota</taxon>
        <taxon>Fungi</taxon>
        <taxon>Dikarya</taxon>
        <taxon>Ascomycota</taxon>
        <taxon>Pezizomycotina</taxon>
        <taxon>Dothideomycetes</taxon>
        <taxon>Dothideomycetidae</taxon>
        <taxon>Mycosphaerellales</taxon>
        <taxon>Teratosphaeriaceae</taxon>
        <taxon>Friedmanniomyces</taxon>
    </lineage>
</organism>
<keyword evidence="2" id="KW-0539">Nucleus</keyword>
<feature type="coiled-coil region" evidence="3">
    <location>
        <begin position="170"/>
        <end position="197"/>
    </location>
</feature>
<evidence type="ECO:0000256" key="1">
    <source>
        <dbReference type="ARBA" id="ARBA00022723"/>
    </source>
</evidence>
<evidence type="ECO:0000313" key="6">
    <source>
        <dbReference type="EMBL" id="KAK0967079.1"/>
    </source>
</evidence>
<feature type="compositionally biased region" description="Gly residues" evidence="4">
    <location>
        <begin position="849"/>
        <end position="861"/>
    </location>
</feature>
<evidence type="ECO:0000259" key="5">
    <source>
        <dbReference type="PROSITE" id="PS50048"/>
    </source>
</evidence>
<name>A0AAN6K6A2_9PEZI</name>
<feature type="region of interest" description="Disordered" evidence="4">
    <location>
        <begin position="781"/>
        <end position="870"/>
    </location>
</feature>
<dbReference type="Pfam" id="PF04082">
    <property type="entry name" value="Fungal_trans"/>
    <property type="match status" value="1"/>
</dbReference>
<dbReference type="Gene3D" id="4.10.240.10">
    <property type="entry name" value="Zn(2)-C6 fungal-type DNA-binding domain"/>
    <property type="match status" value="1"/>
</dbReference>
<dbReference type="PROSITE" id="PS00463">
    <property type="entry name" value="ZN2_CY6_FUNGAL_1"/>
    <property type="match status" value="1"/>
</dbReference>
<evidence type="ECO:0000313" key="7">
    <source>
        <dbReference type="Proteomes" id="UP001175353"/>
    </source>
</evidence>
<dbReference type="CDD" id="cd12148">
    <property type="entry name" value="fungal_TF_MHR"/>
    <property type="match status" value="1"/>
</dbReference>
<gene>
    <name evidence="6" type="ORF">LTR91_017299</name>
</gene>
<dbReference type="GO" id="GO:0008270">
    <property type="term" value="F:zinc ion binding"/>
    <property type="evidence" value="ECO:0007669"/>
    <property type="project" value="InterPro"/>
</dbReference>
<protein>
    <recommendedName>
        <fullName evidence="5">Zn(2)-C6 fungal-type domain-containing protein</fullName>
    </recommendedName>
</protein>
<dbReference type="InterPro" id="IPR036864">
    <property type="entry name" value="Zn2-C6_fun-type_DNA-bd_sf"/>
</dbReference>
<feature type="compositionally biased region" description="Polar residues" evidence="4">
    <location>
        <begin position="10"/>
        <end position="20"/>
    </location>
</feature>
<dbReference type="PANTHER" id="PTHR46910:SF1">
    <property type="entry name" value="MISCELLANEOUS ZN(II)2CYS6 TRANSCRIPTION FACTOR (EUROFUNG)-RELATED"/>
    <property type="match status" value="1"/>
</dbReference>
<sequence length="870" mass="95356">MEGVRAPLQLAQSSAPNIYSGSHDGARSSHASPIAVPTAPGPYAPYGTRQTVEPLPSPGGSNHILSQGNGMRPPYQYANLSGQPSEPSGMVQEQYMTSDSVMSTPGLSPTHPSAATMSAQKRAYRQRRKDPSCDACRERKVKCDATDMSSCSECSSRGVKCQFTKETNRRMSSIKQVQDLEKQLSHAKQQMAHLRTMLQDGGATDLDTGTPPVPTLQVAEASQVERRPGPPAMEGFDETRKNVRKYARDIFKPPLPYRQFAVQTLYSGASQPQPLPPKNVTDRLLSNYHATTHVYAPMIHWPTFLQKYESVYRAGSFHNLSQIWVAVFYGVLACGTLADTQQQNSTSQEGNAKAYVELCIKNINTWSDEFSMDSARAAVLISVYFMEVNWRSAGWVWLGSAVRIAQDLGLHTDRGPYPPVEAEMRRRVWWSIYNWDRLTSLEIGRPLQIDDNDCDVAEPTPVDEEGIRPTGITMPPNGQAAPSGLLAVIPVVRITAQLKKTLKSRTIAAATLNTYDDHFQSIMASYPDPFPIHSQAYLEPRLLLAACNLQTTRFFLYRHNLSAACRRADRIDALDRCVSVAHDTAHLVQRTMQPPHTPPTNPGYYSPAHMAHWEAQLRSVIPAFFCAHLWRCTLVLCLRWDFAAALALVQASAAVGDAKKLNTACRRHLAFFLEKLIGRMRAGASKQSLEADEEMLAYASGDMQGCAEESWVWTGSETGANLTQMAGANGYEGGEHSASPTAQVGGDAAAEGGSSGFDSEGQEQDSWAHVLRTLQALLQEQRQGQGQGQGQGQRMPPPMPLQQQSQQQAQQQQPPQALQQPQHHQSPYPHQHPPTYPPRPGPLHSNSSNGGGGGGAGGGGSNRISIRDIM</sequence>
<evidence type="ECO:0000256" key="4">
    <source>
        <dbReference type="SAM" id="MobiDB-lite"/>
    </source>
</evidence>
<dbReference type="CDD" id="cd00067">
    <property type="entry name" value="GAL4"/>
    <property type="match status" value="1"/>
</dbReference>
<dbReference type="SMART" id="SM00066">
    <property type="entry name" value="GAL4"/>
    <property type="match status" value="1"/>
</dbReference>
<feature type="region of interest" description="Disordered" evidence="4">
    <location>
        <begin position="724"/>
        <end position="765"/>
    </location>
</feature>